<accession>A0A0E9X1U6</accession>
<name>A0A0E9X1U6_ANGAN</name>
<protein>
    <submittedName>
        <fullName evidence="1">Uncharacterized protein</fullName>
    </submittedName>
</protein>
<dbReference type="AlphaFoldDB" id="A0A0E9X1U6"/>
<sequence length="106" mass="11518">MAGPKASDTRLRGCRRSWMVSPLSICTLRSETSGVGLGDPLVSALVLCLFLFVCPEGQEMKVICSLPYFYPGISLVQGSQTPVLESYSVFSPDDKFLGLENQVRGI</sequence>
<reference evidence="1" key="2">
    <citation type="journal article" date="2015" name="Fish Shellfish Immunol.">
        <title>Early steps in the European eel (Anguilla anguilla)-Vibrio vulnificus interaction in the gills: Role of the RtxA13 toxin.</title>
        <authorList>
            <person name="Callol A."/>
            <person name="Pajuelo D."/>
            <person name="Ebbesson L."/>
            <person name="Teles M."/>
            <person name="MacKenzie S."/>
            <person name="Amaro C."/>
        </authorList>
    </citation>
    <scope>NUCLEOTIDE SEQUENCE</scope>
</reference>
<evidence type="ECO:0000313" key="1">
    <source>
        <dbReference type="EMBL" id="JAH95678.1"/>
    </source>
</evidence>
<reference evidence="1" key="1">
    <citation type="submission" date="2014-11" db="EMBL/GenBank/DDBJ databases">
        <authorList>
            <person name="Amaro Gonzalez C."/>
        </authorList>
    </citation>
    <scope>NUCLEOTIDE SEQUENCE</scope>
</reference>
<dbReference type="EMBL" id="GBXM01012899">
    <property type="protein sequence ID" value="JAH95678.1"/>
    <property type="molecule type" value="Transcribed_RNA"/>
</dbReference>
<organism evidence="1">
    <name type="scientific">Anguilla anguilla</name>
    <name type="common">European freshwater eel</name>
    <name type="synonym">Muraena anguilla</name>
    <dbReference type="NCBI Taxonomy" id="7936"/>
    <lineage>
        <taxon>Eukaryota</taxon>
        <taxon>Metazoa</taxon>
        <taxon>Chordata</taxon>
        <taxon>Craniata</taxon>
        <taxon>Vertebrata</taxon>
        <taxon>Euteleostomi</taxon>
        <taxon>Actinopterygii</taxon>
        <taxon>Neopterygii</taxon>
        <taxon>Teleostei</taxon>
        <taxon>Anguilliformes</taxon>
        <taxon>Anguillidae</taxon>
        <taxon>Anguilla</taxon>
    </lineage>
</organism>
<proteinExistence type="predicted"/>